<dbReference type="InParanoid" id="A0A1Y1X7M8"/>
<evidence type="ECO:0000256" key="1">
    <source>
        <dbReference type="SAM" id="MobiDB-lite"/>
    </source>
</evidence>
<gene>
    <name evidence="3" type="ORF">K493DRAFT_307978</name>
</gene>
<name>A0A1Y1X7M8_9FUNG</name>
<accession>A0A1Y1X7M8</accession>
<organism evidence="3 4">
    <name type="scientific">Basidiobolus meristosporus CBS 931.73</name>
    <dbReference type="NCBI Taxonomy" id="1314790"/>
    <lineage>
        <taxon>Eukaryota</taxon>
        <taxon>Fungi</taxon>
        <taxon>Fungi incertae sedis</taxon>
        <taxon>Zoopagomycota</taxon>
        <taxon>Entomophthoromycotina</taxon>
        <taxon>Basidiobolomycetes</taxon>
        <taxon>Basidiobolales</taxon>
        <taxon>Basidiobolaceae</taxon>
        <taxon>Basidiobolus</taxon>
    </lineage>
</organism>
<reference evidence="3 4" key="1">
    <citation type="submission" date="2016-07" db="EMBL/GenBank/DDBJ databases">
        <title>Pervasive Adenine N6-methylation of Active Genes in Fungi.</title>
        <authorList>
            <consortium name="DOE Joint Genome Institute"/>
            <person name="Mondo S.J."/>
            <person name="Dannebaum R.O."/>
            <person name="Kuo R.C."/>
            <person name="Labutti K."/>
            <person name="Haridas S."/>
            <person name="Kuo A."/>
            <person name="Salamov A."/>
            <person name="Ahrendt S.R."/>
            <person name="Lipzen A."/>
            <person name="Sullivan W."/>
            <person name="Andreopoulos W.B."/>
            <person name="Clum A."/>
            <person name="Lindquist E."/>
            <person name="Daum C."/>
            <person name="Ramamoorthy G.K."/>
            <person name="Gryganskyi A."/>
            <person name="Culley D."/>
            <person name="Magnuson J.K."/>
            <person name="James T.Y."/>
            <person name="O'Malley M.A."/>
            <person name="Stajich J.E."/>
            <person name="Spatafora J.W."/>
            <person name="Visel A."/>
            <person name="Grigoriev I.V."/>
        </authorList>
    </citation>
    <scope>NUCLEOTIDE SEQUENCE [LARGE SCALE GENOMIC DNA]</scope>
    <source>
        <strain evidence="3 4">CBS 931.73</strain>
    </source>
</reference>
<proteinExistence type="predicted"/>
<protein>
    <submittedName>
        <fullName evidence="3">Uncharacterized protein</fullName>
    </submittedName>
</protein>
<feature type="compositionally biased region" description="Polar residues" evidence="1">
    <location>
        <begin position="80"/>
        <end position="116"/>
    </location>
</feature>
<evidence type="ECO:0000256" key="2">
    <source>
        <dbReference type="SAM" id="SignalP"/>
    </source>
</evidence>
<comment type="caution">
    <text evidence="3">The sequence shown here is derived from an EMBL/GenBank/DDBJ whole genome shotgun (WGS) entry which is preliminary data.</text>
</comment>
<feature type="region of interest" description="Disordered" evidence="1">
    <location>
        <begin position="29"/>
        <end position="116"/>
    </location>
</feature>
<evidence type="ECO:0000313" key="4">
    <source>
        <dbReference type="Proteomes" id="UP000193498"/>
    </source>
</evidence>
<dbReference type="AlphaFoldDB" id="A0A1Y1X7M8"/>
<sequence>MLLQWLSSSFAVAVVLLQSLGCGLVESLSSDADVSPPQSPIYDPWSPPNTTARPLRRIAEGDRVSQWSPGPGGGLGHIHPSQTLQQGLNPYSHQRNGIANLQSTGENPNSCAQSAPNLRLLHTSVISSPVSP</sequence>
<evidence type="ECO:0000313" key="3">
    <source>
        <dbReference type="EMBL" id="ORX81759.1"/>
    </source>
</evidence>
<feature type="chain" id="PRO_5011965641" evidence="2">
    <location>
        <begin position="28"/>
        <end position="132"/>
    </location>
</feature>
<dbReference type="Proteomes" id="UP000193498">
    <property type="component" value="Unassembled WGS sequence"/>
</dbReference>
<keyword evidence="4" id="KW-1185">Reference proteome</keyword>
<dbReference type="EMBL" id="MCFE01000692">
    <property type="protein sequence ID" value="ORX81759.1"/>
    <property type="molecule type" value="Genomic_DNA"/>
</dbReference>
<feature type="signal peptide" evidence="2">
    <location>
        <begin position="1"/>
        <end position="27"/>
    </location>
</feature>
<keyword evidence="2" id="KW-0732">Signal</keyword>